<dbReference type="EMBL" id="JABXWR010000001">
    <property type="protein sequence ID" value="NVO65827.1"/>
    <property type="molecule type" value="Genomic_DNA"/>
</dbReference>
<proteinExistence type="predicted"/>
<protein>
    <submittedName>
        <fullName evidence="1">Uncharacterized protein</fullName>
    </submittedName>
</protein>
<dbReference type="RefSeq" id="WP_176787379.1">
    <property type="nucleotide sequence ID" value="NZ_JABXWR010000001.1"/>
</dbReference>
<evidence type="ECO:0000313" key="2">
    <source>
        <dbReference type="Proteomes" id="UP000570823"/>
    </source>
</evidence>
<sequence>MDNERDIETDLKLSSGDYVHKGVKVALSAIPFVGSPISEFFSVVIAPPLEKRRTEWLIEIYQRLQYLEETVVGLKIERLAENENFISTLFYATTIAMRTHQHEKIEALRNAVTNTLIMPDVDANLQLIFINFVDRYTPWHLIILKFLDDPRKFGENRKIKYPNWSMGGSATVLEHTFPELKGRRGFYDQIVNDLYSNGLINSDSFLHTTMTEQGMFASSPNTA</sequence>
<keyword evidence="2" id="KW-1185">Reference proteome</keyword>
<comment type="caution">
    <text evidence="1">The sequence shown here is derived from an EMBL/GenBank/DDBJ whole genome shotgun (WGS) entry which is preliminary data.</text>
</comment>
<dbReference type="OrthoDB" id="382792at2157"/>
<organism evidence="1 2">
    <name type="scientific">Methanofollis tationis</name>
    <dbReference type="NCBI Taxonomy" id="81417"/>
    <lineage>
        <taxon>Archaea</taxon>
        <taxon>Methanobacteriati</taxon>
        <taxon>Methanobacteriota</taxon>
        <taxon>Stenosarchaea group</taxon>
        <taxon>Methanomicrobia</taxon>
        <taxon>Methanomicrobiales</taxon>
        <taxon>Methanomicrobiaceae</taxon>
        <taxon>Methanofollis</taxon>
    </lineage>
</organism>
<evidence type="ECO:0000313" key="1">
    <source>
        <dbReference type="EMBL" id="NVO65827.1"/>
    </source>
</evidence>
<name>A0A7K4HLA9_9EURY</name>
<dbReference type="Proteomes" id="UP000570823">
    <property type="component" value="Unassembled WGS sequence"/>
</dbReference>
<dbReference type="AlphaFoldDB" id="A0A7K4HLA9"/>
<accession>A0A7K4HLA9</accession>
<reference evidence="1 2" key="1">
    <citation type="submission" date="2020-06" db="EMBL/GenBank/DDBJ databases">
        <title>Methanofollis fontis sp. nov., a methanogen isolated from marine sediments near a cold seep at Four-Way Closure Ridge offshore southwestern Taiwan.</title>
        <authorList>
            <person name="Chen S.-C."/>
            <person name="Teng N.-H."/>
            <person name="Lin Y.-S."/>
            <person name="Lai M.-C."/>
            <person name="Chen H.-H."/>
            <person name="Wang C.-C."/>
        </authorList>
    </citation>
    <scope>NUCLEOTIDE SEQUENCE [LARGE SCALE GENOMIC DNA]</scope>
    <source>
        <strain evidence="1 2">DSM 2702</strain>
    </source>
</reference>
<gene>
    <name evidence="1" type="ORF">HWN36_00475</name>
</gene>